<dbReference type="GO" id="GO:0008821">
    <property type="term" value="F:crossover junction DNA endonuclease activity"/>
    <property type="evidence" value="ECO:0007669"/>
    <property type="project" value="UniProtKB-EC"/>
</dbReference>
<protein>
    <recommendedName>
        <fullName evidence="4">Endonuclease</fullName>
    </recommendedName>
</protein>
<dbReference type="SUPFAM" id="SSF52980">
    <property type="entry name" value="Restriction endonuclease-like"/>
    <property type="match status" value="1"/>
</dbReference>
<proteinExistence type="predicted"/>
<dbReference type="GO" id="GO:0003676">
    <property type="term" value="F:nucleic acid binding"/>
    <property type="evidence" value="ECO:0007669"/>
    <property type="project" value="InterPro"/>
</dbReference>
<comment type="catalytic activity">
    <reaction evidence="1">
        <text>Endonucleolytic cleavage at a junction such as a reciprocal single-stranded crossover between two homologous DNA duplexes (Holliday junction).</text>
        <dbReference type="EC" id="3.1.21.10"/>
    </reaction>
</comment>
<dbReference type="Pfam" id="PF01870">
    <property type="entry name" value="Hjc"/>
    <property type="match status" value="1"/>
</dbReference>
<dbReference type="Gene3D" id="3.40.1350.10">
    <property type="match status" value="1"/>
</dbReference>
<dbReference type="GeneID" id="97547082"/>
<dbReference type="InterPro" id="IPR011335">
    <property type="entry name" value="Restrct_endonuc-II-like"/>
</dbReference>
<dbReference type="RefSeq" id="WP_109968914.1">
    <property type="nucleotide sequence ID" value="NZ_CP176093.1"/>
</dbReference>
<dbReference type="EMBL" id="QGMY01000008">
    <property type="protein sequence ID" value="PWR71296.1"/>
    <property type="molecule type" value="Genomic_DNA"/>
</dbReference>
<evidence type="ECO:0008006" key="4">
    <source>
        <dbReference type="Google" id="ProtNLM"/>
    </source>
</evidence>
<dbReference type="AlphaFoldDB" id="A0A2V2N0W9"/>
<comment type="caution">
    <text evidence="2">The sequence shown here is derived from an EMBL/GenBank/DDBJ whole genome shotgun (WGS) entry which is preliminary data.</text>
</comment>
<reference evidence="2 3" key="1">
    <citation type="submission" date="2018-05" db="EMBL/GenBank/DDBJ databases">
        <title>Draft genome of Methanospirillum lacunae Ki8-1.</title>
        <authorList>
            <person name="Dueholm M.S."/>
            <person name="Nielsen P.H."/>
            <person name="Bakmann L.F."/>
            <person name="Otzen D.E."/>
        </authorList>
    </citation>
    <scope>NUCLEOTIDE SEQUENCE [LARGE SCALE GENOMIC DNA]</scope>
    <source>
        <strain evidence="2 3">Ki8-1</strain>
    </source>
</reference>
<evidence type="ECO:0000256" key="1">
    <source>
        <dbReference type="ARBA" id="ARBA00029354"/>
    </source>
</evidence>
<dbReference type="InterPro" id="IPR002732">
    <property type="entry name" value="Hjc"/>
</dbReference>
<evidence type="ECO:0000313" key="3">
    <source>
        <dbReference type="Proteomes" id="UP000245657"/>
    </source>
</evidence>
<evidence type="ECO:0000313" key="2">
    <source>
        <dbReference type="EMBL" id="PWR71296.1"/>
    </source>
</evidence>
<accession>A0A2V2N0W9</accession>
<keyword evidence="3" id="KW-1185">Reference proteome</keyword>
<dbReference type="InterPro" id="IPR011856">
    <property type="entry name" value="tRNA_endonuc-like_dom_sf"/>
</dbReference>
<sequence>MRSTNSNYWTRRTAEYSARDYLVDHGYTVIRVAESHTHEPVGINLIAWKKDGNVLFICARSIRRGSIKTDIEALSKLVQSSRYPGSVEYWVRYKAGWRRYLVDAGGAIPLPVLL</sequence>
<gene>
    <name evidence="2" type="ORF">DK846_10530</name>
</gene>
<name>A0A2V2N0W9_9EURY</name>
<dbReference type="Proteomes" id="UP000245657">
    <property type="component" value="Unassembled WGS sequence"/>
</dbReference>
<organism evidence="2 3">
    <name type="scientific">Methanospirillum lacunae</name>
    <dbReference type="NCBI Taxonomy" id="668570"/>
    <lineage>
        <taxon>Archaea</taxon>
        <taxon>Methanobacteriati</taxon>
        <taxon>Methanobacteriota</taxon>
        <taxon>Stenosarchaea group</taxon>
        <taxon>Methanomicrobia</taxon>
        <taxon>Methanomicrobiales</taxon>
        <taxon>Methanospirillaceae</taxon>
        <taxon>Methanospirillum</taxon>
    </lineage>
</organism>